<dbReference type="EMBL" id="JAJHJB010000001">
    <property type="protein sequence ID" value="MCC5463833.1"/>
    <property type="molecule type" value="Genomic_DNA"/>
</dbReference>
<dbReference type="InterPro" id="IPR036390">
    <property type="entry name" value="WH_DNA-bd_sf"/>
</dbReference>
<dbReference type="Proteomes" id="UP001165492">
    <property type="component" value="Unassembled WGS sequence"/>
</dbReference>
<reference evidence="2" key="1">
    <citation type="submission" date="2021-11" db="EMBL/GenBank/DDBJ databases">
        <title>Description of a new species Pelosinus isolated from the bottom sediments of Lake Baikal.</title>
        <authorList>
            <person name="Zakharyuk A."/>
        </authorList>
    </citation>
    <scope>NUCLEOTIDE SEQUENCE</scope>
    <source>
        <strain evidence="2">Bkl1</strain>
    </source>
</reference>
<evidence type="ECO:0000313" key="2">
    <source>
        <dbReference type="EMBL" id="MCC5463833.1"/>
    </source>
</evidence>
<gene>
    <name evidence="2" type="ORF">LMF89_00475</name>
</gene>
<dbReference type="SUPFAM" id="SSF46785">
    <property type="entry name" value="Winged helix' DNA-binding domain"/>
    <property type="match status" value="1"/>
</dbReference>
<proteinExistence type="predicted"/>
<dbReference type="PANTHER" id="PTHR45526:SF1">
    <property type="entry name" value="TRANSCRIPTIONAL REGULATORY PROTEIN DCUR-RELATED"/>
    <property type="match status" value="1"/>
</dbReference>
<keyword evidence="3" id="KW-1185">Reference proteome</keyword>
<dbReference type="Gene3D" id="1.10.10.10">
    <property type="entry name" value="Winged helix-like DNA-binding domain superfamily/Winged helix DNA-binding domain"/>
    <property type="match status" value="1"/>
</dbReference>
<comment type="caution">
    <text evidence="2">The sequence shown here is derived from an EMBL/GenBank/DDBJ whole genome shotgun (WGS) entry which is preliminary data.</text>
</comment>
<evidence type="ECO:0000313" key="3">
    <source>
        <dbReference type="Proteomes" id="UP001165492"/>
    </source>
</evidence>
<sequence length="77" mass="8654">MTKTNDHLPKNMHGLTLDSIVSLLSDASEALSADEVANEVGISRVTARRYLDYLVMEGKLQMLLEYMPVGRPIHRLK</sequence>
<organism evidence="2 3">
    <name type="scientific">Pelosinus baikalensis</name>
    <dbReference type="NCBI Taxonomy" id="2892015"/>
    <lineage>
        <taxon>Bacteria</taxon>
        <taxon>Bacillati</taxon>
        <taxon>Bacillota</taxon>
        <taxon>Negativicutes</taxon>
        <taxon>Selenomonadales</taxon>
        <taxon>Sporomusaceae</taxon>
        <taxon>Pelosinus</taxon>
    </lineage>
</organism>
<protein>
    <submittedName>
        <fullName evidence="2">HTH domain-containing protein</fullName>
    </submittedName>
</protein>
<dbReference type="InterPro" id="IPR051271">
    <property type="entry name" value="2C-system_Tx_regulators"/>
</dbReference>
<dbReference type="PANTHER" id="PTHR45526">
    <property type="entry name" value="TRANSCRIPTIONAL REGULATORY PROTEIN DPIA"/>
    <property type="match status" value="1"/>
</dbReference>
<accession>A0ABS8HKX1</accession>
<feature type="domain" description="Helix-turn-helix type 11" evidence="1">
    <location>
        <begin position="18"/>
        <end position="58"/>
    </location>
</feature>
<dbReference type="InterPro" id="IPR036388">
    <property type="entry name" value="WH-like_DNA-bd_sf"/>
</dbReference>
<dbReference type="Pfam" id="PF08279">
    <property type="entry name" value="HTH_11"/>
    <property type="match status" value="1"/>
</dbReference>
<dbReference type="RefSeq" id="WP_229533377.1">
    <property type="nucleotide sequence ID" value="NZ_JAJHJB010000001.1"/>
</dbReference>
<name>A0ABS8HKX1_9FIRM</name>
<evidence type="ECO:0000259" key="1">
    <source>
        <dbReference type="Pfam" id="PF08279"/>
    </source>
</evidence>
<dbReference type="InterPro" id="IPR013196">
    <property type="entry name" value="HTH_11"/>
</dbReference>